<dbReference type="InterPro" id="IPR022041">
    <property type="entry name" value="Methyltransf_FA"/>
</dbReference>
<proteinExistence type="predicted"/>
<evidence type="ECO:0000313" key="3">
    <source>
        <dbReference type="Proteomes" id="UP000283509"/>
    </source>
</evidence>
<keyword evidence="2" id="KW-0808">Transferase</keyword>
<dbReference type="GO" id="GO:0008168">
    <property type="term" value="F:methyltransferase activity"/>
    <property type="evidence" value="ECO:0007669"/>
    <property type="project" value="UniProtKB-KW"/>
</dbReference>
<dbReference type="InterPro" id="IPR006616">
    <property type="entry name" value="DM9_repeat"/>
</dbReference>
<dbReference type="GO" id="GO:0032259">
    <property type="term" value="P:methylation"/>
    <property type="evidence" value="ECO:0007669"/>
    <property type="project" value="UniProtKB-KW"/>
</dbReference>
<keyword evidence="2" id="KW-0489">Methyltransferase</keyword>
<dbReference type="Pfam" id="PF11901">
    <property type="entry name" value="DM9"/>
    <property type="match status" value="1"/>
</dbReference>
<dbReference type="Proteomes" id="UP000283509">
    <property type="component" value="Unassembled WGS sequence"/>
</dbReference>
<dbReference type="PANTHER" id="PTHR31649">
    <property type="entry name" value="AGAP009604-PA"/>
    <property type="match status" value="1"/>
</dbReference>
<gene>
    <name evidence="2" type="ORF">C7M84_023741</name>
</gene>
<reference evidence="2 3" key="1">
    <citation type="submission" date="2018-04" db="EMBL/GenBank/DDBJ databases">
        <authorList>
            <person name="Zhang X."/>
            <person name="Yuan J."/>
            <person name="Li F."/>
            <person name="Xiang J."/>
        </authorList>
    </citation>
    <scope>NUCLEOTIDE SEQUENCE [LARGE SCALE GENOMIC DNA]</scope>
    <source>
        <tissue evidence="2">Muscle</tissue>
    </source>
</reference>
<name>A0A3R7MHY2_PENVA</name>
<dbReference type="STRING" id="6689.A0A3R7MHY2"/>
<dbReference type="SMART" id="SM00696">
    <property type="entry name" value="DM9"/>
    <property type="match status" value="1"/>
</dbReference>
<dbReference type="Pfam" id="PF12248">
    <property type="entry name" value="Methyltransf_FA"/>
    <property type="match status" value="1"/>
</dbReference>
<dbReference type="EMBL" id="QCYY01000742">
    <property type="protein sequence ID" value="ROT83074.1"/>
    <property type="molecule type" value="Genomic_DNA"/>
</dbReference>
<keyword evidence="3" id="KW-1185">Reference proteome</keyword>
<accession>A0A3R7MHY2</accession>
<sequence length="340" mass="37028">MLDQLPIAVYESEDCGETRRYTFRRIQTTAIRFQVKAAHDVALCLSPDDNEEQEDMYEIFIGCWGGGESGIRRNKDEDVCRVETPDILSDEEFRSFWIKIEHGVVKVGRSGEKHAFMSYTDPDTLLHVTWYGYSTGWGASGEWMFPAIMYKRPARWVPAKGGYFPRHPVSGGEGPDGEVYVGMAHHEGGYILGMVVPDQGCCYIPFGGEAIAKEEYFVLSNPGTVGISWEPGSKGKVPSGALQGGRSEDGEPLYIGRISVDGLVSVGKGIYKGSVDPLSPITDSSPPSWCTRATGFATSPTAAPSTAIATTRSCAFATCRANSELAQDFMSIVHNSITCS</sequence>
<comment type="caution">
    <text evidence="2">The sequence shown here is derived from an EMBL/GenBank/DDBJ whole genome shotgun (WGS) entry which is preliminary data.</text>
</comment>
<evidence type="ECO:0000259" key="1">
    <source>
        <dbReference type="Pfam" id="PF12248"/>
    </source>
</evidence>
<feature type="domain" description="Farnesoic acid O-methyl transferase" evidence="1">
    <location>
        <begin position="22"/>
        <end position="145"/>
    </location>
</feature>
<protein>
    <submittedName>
        <fullName evidence="2">Farnesoic acid O-methyltransferase</fullName>
    </submittedName>
</protein>
<dbReference type="PANTHER" id="PTHR31649:SF1">
    <property type="entry name" value="FARNESOIC ACID O-METHYL TRANSFERASE DOMAIN-CONTAINING PROTEIN"/>
    <property type="match status" value="1"/>
</dbReference>
<reference evidence="2 3" key="2">
    <citation type="submission" date="2019-01" db="EMBL/GenBank/DDBJ databases">
        <title>The decoding of complex shrimp genome reveals the adaptation for benthos swimmer, frequently molting mechanism and breeding impact on genome.</title>
        <authorList>
            <person name="Sun Y."/>
            <person name="Gao Y."/>
            <person name="Yu Y."/>
        </authorList>
    </citation>
    <scope>NUCLEOTIDE SEQUENCE [LARGE SCALE GENOMIC DNA]</scope>
    <source>
        <tissue evidence="2">Muscle</tissue>
    </source>
</reference>
<dbReference type="OrthoDB" id="2142040at2759"/>
<dbReference type="AlphaFoldDB" id="A0A3R7MHY2"/>
<organism evidence="2 3">
    <name type="scientific">Penaeus vannamei</name>
    <name type="common">Whiteleg shrimp</name>
    <name type="synonym">Litopenaeus vannamei</name>
    <dbReference type="NCBI Taxonomy" id="6689"/>
    <lineage>
        <taxon>Eukaryota</taxon>
        <taxon>Metazoa</taxon>
        <taxon>Ecdysozoa</taxon>
        <taxon>Arthropoda</taxon>
        <taxon>Crustacea</taxon>
        <taxon>Multicrustacea</taxon>
        <taxon>Malacostraca</taxon>
        <taxon>Eumalacostraca</taxon>
        <taxon>Eucarida</taxon>
        <taxon>Decapoda</taxon>
        <taxon>Dendrobranchiata</taxon>
        <taxon>Penaeoidea</taxon>
        <taxon>Penaeidae</taxon>
        <taxon>Penaeus</taxon>
    </lineage>
</organism>
<evidence type="ECO:0000313" key="2">
    <source>
        <dbReference type="EMBL" id="ROT83074.1"/>
    </source>
</evidence>